<evidence type="ECO:0000256" key="1">
    <source>
        <dbReference type="SAM" id="Phobius"/>
    </source>
</evidence>
<dbReference type="RefSeq" id="WP_066564436.1">
    <property type="nucleotide sequence ID" value="NZ_CP015622.1"/>
</dbReference>
<keyword evidence="1" id="KW-1133">Transmembrane helix</keyword>
<gene>
    <name evidence="2" type="ORF">ccrud_02560</name>
</gene>
<dbReference type="AlphaFoldDB" id="A0A172QR98"/>
<reference evidence="2 3" key="1">
    <citation type="submission" date="2016-05" db="EMBL/GenBank/DDBJ databases">
        <title>Complete genome sequence of Corynebacterium crudilactis, a new Corynebacterium species isolated from raw cow's milk.</title>
        <authorList>
            <person name="Christian R."/>
            <person name="Zimmermann J."/>
            <person name="Lipski A."/>
            <person name="Kalinowski J."/>
        </authorList>
    </citation>
    <scope>NUCLEOTIDE SEQUENCE [LARGE SCALE GENOMIC DNA]</scope>
    <source>
        <strain evidence="2 3">JZ16</strain>
    </source>
</reference>
<protein>
    <submittedName>
        <fullName evidence="2">Uncharacterized protein</fullName>
    </submittedName>
</protein>
<keyword evidence="3" id="KW-1185">Reference proteome</keyword>
<keyword evidence="1" id="KW-0472">Membrane</keyword>
<dbReference type="EMBL" id="CP015622">
    <property type="protein sequence ID" value="ANE03198.1"/>
    <property type="molecule type" value="Genomic_DNA"/>
</dbReference>
<keyword evidence="1" id="KW-0812">Transmembrane</keyword>
<dbReference type="KEGG" id="ccjz:ccrud_02560"/>
<evidence type="ECO:0000313" key="2">
    <source>
        <dbReference type="EMBL" id="ANE03198.1"/>
    </source>
</evidence>
<dbReference type="Proteomes" id="UP000076929">
    <property type="component" value="Chromosome"/>
</dbReference>
<name>A0A172QR98_9CORY</name>
<sequence>MWKLSIGIAIGAVLLALGLWGTHAENSGIAIAGWVGSFAAFAVWFWVIWRAAVGNVKSPL</sequence>
<dbReference type="OrthoDB" id="4426245at2"/>
<proteinExistence type="predicted"/>
<organism evidence="2 3">
    <name type="scientific">Corynebacterium crudilactis</name>
    <dbReference type="NCBI Taxonomy" id="1652495"/>
    <lineage>
        <taxon>Bacteria</taxon>
        <taxon>Bacillati</taxon>
        <taxon>Actinomycetota</taxon>
        <taxon>Actinomycetes</taxon>
        <taxon>Mycobacteriales</taxon>
        <taxon>Corynebacteriaceae</taxon>
        <taxon>Corynebacterium</taxon>
    </lineage>
</organism>
<accession>A0A172QR98</accession>
<feature type="transmembrane region" description="Helical" evidence="1">
    <location>
        <begin position="34"/>
        <end position="53"/>
    </location>
</feature>
<evidence type="ECO:0000313" key="3">
    <source>
        <dbReference type="Proteomes" id="UP000076929"/>
    </source>
</evidence>